<reference evidence="2 3" key="1">
    <citation type="submission" date="2020-08" db="EMBL/GenBank/DDBJ databases">
        <title>Genome sequence of Sphingomonas daechungensis KACC 18115T.</title>
        <authorList>
            <person name="Hyun D.-W."/>
            <person name="Bae J.-W."/>
        </authorList>
    </citation>
    <scope>NUCLEOTIDE SEQUENCE [LARGE SCALE GENOMIC DNA]</scope>
    <source>
        <strain evidence="2 3">KACC 18115</strain>
    </source>
</reference>
<protein>
    <submittedName>
        <fullName evidence="2">Uncharacterized protein</fullName>
    </submittedName>
</protein>
<feature type="chain" id="PRO_5046365830" evidence="1">
    <location>
        <begin position="23"/>
        <end position="146"/>
    </location>
</feature>
<dbReference type="Proteomes" id="UP000516134">
    <property type="component" value="Chromosome"/>
</dbReference>
<keyword evidence="3" id="KW-1185">Reference proteome</keyword>
<keyword evidence="1" id="KW-0732">Signal</keyword>
<name>A0ABX6SYJ4_9SPHN</name>
<evidence type="ECO:0000313" key="3">
    <source>
        <dbReference type="Proteomes" id="UP000516134"/>
    </source>
</evidence>
<sequence>MRKTACLTLLSLAVLPPSTAIAAPTPRGQVIAIACAGAVVTEGRKVAKDNDLKHGQNPKACFGRMQIYDGPNRQFVVVAPSTSCPGGKAIDVYERSNAGSWYSFFEKPVCGSKLSIGPKDPWGDWMLTIDGKHYDSRGQFYVPVTY</sequence>
<dbReference type="EMBL" id="CP060780">
    <property type="protein sequence ID" value="QNP42269.1"/>
    <property type="molecule type" value="Genomic_DNA"/>
</dbReference>
<gene>
    <name evidence="2" type="ORF">H9L15_07770</name>
</gene>
<evidence type="ECO:0000313" key="2">
    <source>
        <dbReference type="EMBL" id="QNP42269.1"/>
    </source>
</evidence>
<organism evidence="2 3">
    <name type="scientific">Sphingomonas daechungensis</name>
    <dbReference type="NCBI Taxonomy" id="1176646"/>
    <lineage>
        <taxon>Bacteria</taxon>
        <taxon>Pseudomonadati</taxon>
        <taxon>Pseudomonadota</taxon>
        <taxon>Alphaproteobacteria</taxon>
        <taxon>Sphingomonadales</taxon>
        <taxon>Sphingomonadaceae</taxon>
        <taxon>Sphingomonas</taxon>
    </lineage>
</organism>
<feature type="signal peptide" evidence="1">
    <location>
        <begin position="1"/>
        <end position="22"/>
    </location>
</feature>
<dbReference type="RefSeq" id="WP_187713702.1">
    <property type="nucleotide sequence ID" value="NZ_BAABJC010000001.1"/>
</dbReference>
<accession>A0ABX6SYJ4</accession>
<proteinExistence type="predicted"/>
<evidence type="ECO:0000256" key="1">
    <source>
        <dbReference type="SAM" id="SignalP"/>
    </source>
</evidence>